<organism evidence="5 6">
    <name type="scientific">Paroceanicella profunda</name>
    <dbReference type="NCBI Taxonomy" id="2579971"/>
    <lineage>
        <taxon>Bacteria</taxon>
        <taxon>Pseudomonadati</taxon>
        <taxon>Pseudomonadota</taxon>
        <taxon>Alphaproteobacteria</taxon>
        <taxon>Rhodobacterales</taxon>
        <taxon>Paracoccaceae</taxon>
        <taxon>Paroceanicella</taxon>
    </lineage>
</organism>
<feature type="binding site" evidence="4">
    <location>
        <position position="208"/>
    </location>
    <ligand>
        <name>Mg(2+)</name>
        <dbReference type="ChEBI" id="CHEBI:18420"/>
        <label>1</label>
        <note>catalytic</note>
    </ligand>
</feature>
<dbReference type="Proteomes" id="UP000305888">
    <property type="component" value="Chromosome"/>
</dbReference>
<feature type="binding site" evidence="4">
    <location>
        <position position="89"/>
    </location>
    <ligand>
        <name>Mg(2+)</name>
        <dbReference type="ChEBI" id="CHEBI:18420"/>
        <label>1</label>
        <note>catalytic</note>
    </ligand>
</feature>
<evidence type="ECO:0000256" key="2">
    <source>
        <dbReference type="ARBA" id="ARBA00022723"/>
    </source>
</evidence>
<evidence type="ECO:0000256" key="4">
    <source>
        <dbReference type="PIRSR" id="PIRSR600760-2"/>
    </source>
</evidence>
<dbReference type="CDD" id="cd01638">
    <property type="entry name" value="CysQ"/>
    <property type="match status" value="1"/>
</dbReference>
<dbReference type="KEGG" id="ppru:FDP22_03500"/>
<protein>
    <submittedName>
        <fullName evidence="5">3'(2'),5'-bisphosphate nucleotidase CysQ</fullName>
    </submittedName>
</protein>
<gene>
    <name evidence="5" type="ORF">FDP22_03500</name>
</gene>
<dbReference type="GO" id="GO:0046854">
    <property type="term" value="P:phosphatidylinositol phosphate biosynthetic process"/>
    <property type="evidence" value="ECO:0007669"/>
    <property type="project" value="InterPro"/>
</dbReference>
<dbReference type="GO" id="GO:0006020">
    <property type="term" value="P:inositol metabolic process"/>
    <property type="evidence" value="ECO:0007669"/>
    <property type="project" value="TreeGrafter"/>
</dbReference>
<comment type="similarity">
    <text evidence="1">Belongs to the inositol monophosphatase superfamily.</text>
</comment>
<feature type="binding site" evidence="4">
    <location>
        <position position="88"/>
    </location>
    <ligand>
        <name>Mg(2+)</name>
        <dbReference type="ChEBI" id="CHEBI:18420"/>
        <label>1</label>
        <note>catalytic</note>
    </ligand>
</feature>
<keyword evidence="3 4" id="KW-0460">Magnesium</keyword>
<feature type="binding site" evidence="4">
    <location>
        <position position="68"/>
    </location>
    <ligand>
        <name>Mg(2+)</name>
        <dbReference type="ChEBI" id="CHEBI:18420"/>
        <label>1</label>
        <note>catalytic</note>
    </ligand>
</feature>
<dbReference type="OrthoDB" id="9785695at2"/>
<dbReference type="AlphaFoldDB" id="A0A5B8FXW7"/>
<evidence type="ECO:0000313" key="6">
    <source>
        <dbReference type="Proteomes" id="UP000305888"/>
    </source>
</evidence>
<dbReference type="GO" id="GO:0008934">
    <property type="term" value="F:inositol monophosphate 1-phosphatase activity"/>
    <property type="evidence" value="ECO:0007669"/>
    <property type="project" value="TreeGrafter"/>
</dbReference>
<dbReference type="Pfam" id="PF00459">
    <property type="entry name" value="Inositol_P"/>
    <property type="match status" value="1"/>
</dbReference>
<comment type="cofactor">
    <cofactor evidence="4">
        <name>Mg(2+)</name>
        <dbReference type="ChEBI" id="CHEBI:18420"/>
    </cofactor>
</comment>
<accession>A0A5B8FXW7</accession>
<keyword evidence="2 4" id="KW-0479">Metal-binding</keyword>
<evidence type="ECO:0000256" key="1">
    <source>
        <dbReference type="ARBA" id="ARBA00009759"/>
    </source>
</evidence>
<dbReference type="PANTHER" id="PTHR20854:SF4">
    <property type="entry name" value="INOSITOL-1-MONOPHOSPHATASE-RELATED"/>
    <property type="match status" value="1"/>
</dbReference>
<evidence type="ECO:0000256" key="3">
    <source>
        <dbReference type="ARBA" id="ARBA00022842"/>
    </source>
</evidence>
<dbReference type="RefSeq" id="WP_138577469.1">
    <property type="nucleotide sequence ID" value="NZ_CP040818.1"/>
</dbReference>
<dbReference type="GO" id="GO:0046872">
    <property type="term" value="F:metal ion binding"/>
    <property type="evidence" value="ECO:0007669"/>
    <property type="project" value="UniProtKB-KW"/>
</dbReference>
<keyword evidence="6" id="KW-1185">Reference proteome</keyword>
<reference evidence="5 6" key="1">
    <citation type="submission" date="2019-06" db="EMBL/GenBank/DDBJ databases">
        <title>Genome sequence of Rhodobacteraceae bacterium D4M1.</title>
        <authorList>
            <person name="Cao J."/>
        </authorList>
    </citation>
    <scope>NUCLEOTIDE SEQUENCE [LARGE SCALE GENOMIC DNA]</scope>
    <source>
        <strain evidence="5 6">D4M1</strain>
    </source>
</reference>
<sequence length="258" mass="27998">MPEDEDLALITEAALAAGEIAARHFRSDIETWDKGGGQGPVSEADLEIDAFLRSMLLERRPDYGWLSEETEDEPTRLSRRRVFIVDPIDGTRAFIAGQPTFSHSIAIAEEGEVVAGVVHLPMKSRTFAATRGGGATLNGAAIAPSSRVEVEGARVLCTSASMAPPLWRDDTPPVVDRHFRSSLAYRLCLVAQGRFDAMLTLRDAWEWDVAAGDLIAREAGALVETARHQRARYNNPRPLLPGMVAAGPGLMPGLMARL</sequence>
<dbReference type="SUPFAM" id="SSF56655">
    <property type="entry name" value="Carbohydrate phosphatase"/>
    <property type="match status" value="1"/>
</dbReference>
<dbReference type="PANTHER" id="PTHR20854">
    <property type="entry name" value="INOSITOL MONOPHOSPHATASE"/>
    <property type="match status" value="1"/>
</dbReference>
<feature type="binding site" evidence="4">
    <location>
        <position position="86"/>
    </location>
    <ligand>
        <name>Mg(2+)</name>
        <dbReference type="ChEBI" id="CHEBI:18420"/>
        <label>1</label>
        <note>catalytic</note>
    </ligand>
</feature>
<evidence type="ECO:0000313" key="5">
    <source>
        <dbReference type="EMBL" id="QDL90933.1"/>
    </source>
</evidence>
<name>A0A5B8FXW7_9RHOB</name>
<dbReference type="GO" id="GO:0007165">
    <property type="term" value="P:signal transduction"/>
    <property type="evidence" value="ECO:0007669"/>
    <property type="project" value="TreeGrafter"/>
</dbReference>
<dbReference type="Gene3D" id="3.40.190.80">
    <property type="match status" value="1"/>
</dbReference>
<proteinExistence type="inferred from homology"/>
<dbReference type="InterPro" id="IPR000760">
    <property type="entry name" value="Inositol_monophosphatase-like"/>
</dbReference>
<dbReference type="InterPro" id="IPR020550">
    <property type="entry name" value="Inositol_monophosphatase_CS"/>
</dbReference>
<dbReference type="PROSITE" id="PS00630">
    <property type="entry name" value="IMP_2"/>
    <property type="match status" value="1"/>
</dbReference>
<dbReference type="EMBL" id="CP040818">
    <property type="protein sequence ID" value="QDL90933.1"/>
    <property type="molecule type" value="Genomic_DNA"/>
</dbReference>
<dbReference type="PRINTS" id="PR00377">
    <property type="entry name" value="IMPHPHTASES"/>
</dbReference>
<dbReference type="Gene3D" id="3.30.540.10">
    <property type="entry name" value="Fructose-1,6-Bisphosphatase, subunit A, domain 1"/>
    <property type="match status" value="1"/>
</dbReference>